<protein>
    <submittedName>
        <fullName evidence="2">Uncharacterized protein</fullName>
    </submittedName>
</protein>
<comment type="caution">
    <text evidence="2">The sequence shown here is derived from an EMBL/GenBank/DDBJ whole genome shotgun (WGS) entry which is preliminary data.</text>
</comment>
<feature type="region of interest" description="Disordered" evidence="1">
    <location>
        <begin position="61"/>
        <end position="82"/>
    </location>
</feature>
<organism evidence="2 3">
    <name type="scientific">Deinococcus piscis</name>
    <dbReference type="NCBI Taxonomy" id="394230"/>
    <lineage>
        <taxon>Bacteria</taxon>
        <taxon>Thermotogati</taxon>
        <taxon>Deinococcota</taxon>
        <taxon>Deinococci</taxon>
        <taxon>Deinococcales</taxon>
        <taxon>Deinococcaceae</taxon>
        <taxon>Deinococcus</taxon>
    </lineage>
</organism>
<evidence type="ECO:0000313" key="3">
    <source>
        <dbReference type="Proteomes" id="UP000632154"/>
    </source>
</evidence>
<feature type="compositionally biased region" description="Polar residues" evidence="1">
    <location>
        <begin position="70"/>
        <end position="82"/>
    </location>
</feature>
<name>A0ABQ3JWR6_9DEIO</name>
<evidence type="ECO:0000313" key="2">
    <source>
        <dbReference type="EMBL" id="GHF92576.1"/>
    </source>
</evidence>
<proteinExistence type="predicted"/>
<evidence type="ECO:0000256" key="1">
    <source>
        <dbReference type="SAM" id="MobiDB-lite"/>
    </source>
</evidence>
<keyword evidence="3" id="KW-1185">Reference proteome</keyword>
<gene>
    <name evidence="2" type="ORF">GCM10017783_00440</name>
</gene>
<sequence>MGVGERGQHGTQSRAARRLVEGVTGKGSFRLSRIGAMHRLAPTLTFACTLLGAATAEMLATDDTEELPSETGSQMSGQAADE</sequence>
<reference evidence="3" key="1">
    <citation type="journal article" date="2019" name="Int. J. Syst. Evol. Microbiol.">
        <title>The Global Catalogue of Microorganisms (GCM) 10K type strain sequencing project: providing services to taxonomists for standard genome sequencing and annotation.</title>
        <authorList>
            <consortium name="The Broad Institute Genomics Platform"/>
            <consortium name="The Broad Institute Genome Sequencing Center for Infectious Disease"/>
            <person name="Wu L."/>
            <person name="Ma J."/>
        </authorList>
    </citation>
    <scope>NUCLEOTIDE SEQUENCE [LARGE SCALE GENOMIC DNA]</scope>
    <source>
        <strain evidence="3">CGMCC 1.18439</strain>
    </source>
</reference>
<accession>A0ABQ3JWR6</accession>
<dbReference type="EMBL" id="BNAL01000001">
    <property type="protein sequence ID" value="GHF92576.1"/>
    <property type="molecule type" value="Genomic_DNA"/>
</dbReference>
<dbReference type="Proteomes" id="UP000632154">
    <property type="component" value="Unassembled WGS sequence"/>
</dbReference>